<sequence>MSAMLQQTELIFEFASDRVNNGPQPDEHLAYPAVIVEQVPHSHLLSYSGLACEQTHTDDQLLTTGKKKKGGQADIYLFGDLILTQISMFPIT</sequence>
<reference evidence="7" key="1">
    <citation type="journal article" date="2010" name="BMC Genomics">
        <title>Salmo salar and Esox lucius full-length cDNA sequences reveal changes in evolutionary pressures on a post-tetraploidization genome.</title>
        <authorList>
            <person name="Leong J.S."/>
            <person name="Jantzen S.G."/>
            <person name="von Schalburg K.R."/>
            <person name="Cooper G.A."/>
            <person name="Messmer A.M."/>
            <person name="Liao N.Y."/>
            <person name="Munro S."/>
            <person name="Moore R."/>
            <person name="Holt R.A."/>
            <person name="Jones S.J."/>
            <person name="Davidson W.S."/>
            <person name="Koop B.F."/>
        </authorList>
    </citation>
    <scope>NUCLEOTIDE SEQUENCE</scope>
    <source>
        <tissue evidence="7">Head kidney</tissue>
    </source>
</reference>
<feature type="domain" description="Transcription factor Elf N-terminal" evidence="6">
    <location>
        <begin position="3"/>
        <end position="58"/>
    </location>
</feature>
<keyword evidence="3" id="KW-0805">Transcription regulation</keyword>
<evidence type="ECO:0000259" key="6">
    <source>
        <dbReference type="Pfam" id="PF12310"/>
    </source>
</evidence>
<keyword evidence="5" id="KW-0539">Nucleus</keyword>
<keyword evidence="4" id="KW-0804">Transcription</keyword>
<dbReference type="GO" id="GO:0005634">
    <property type="term" value="C:nucleus"/>
    <property type="evidence" value="ECO:0007669"/>
    <property type="project" value="UniProtKB-SubCell"/>
</dbReference>
<reference evidence="7" key="2">
    <citation type="submission" date="2010-07" db="EMBL/GenBank/DDBJ databases">
        <title>Esox lucius ESTs and full-length cDNAs.</title>
        <authorList>
            <consortium name="cGRASP (B.F. Koop &amp; W.S. Davidson)"/>
            <person name="Leong J."/>
            <person name="Jantzen S."/>
            <person name="Cooper G."/>
            <person name="Davidson W.S."/>
            <person name="Koop B.F."/>
        </authorList>
    </citation>
    <scope>NUCLEOTIDE SEQUENCE</scope>
    <source>
        <tissue evidence="7">Head kidney</tissue>
    </source>
</reference>
<dbReference type="Pfam" id="PF12310">
    <property type="entry name" value="Elf-1_N"/>
    <property type="match status" value="1"/>
</dbReference>
<dbReference type="EMBL" id="BT079174">
    <property type="protein sequence ID" value="ACO13598.1"/>
    <property type="molecule type" value="mRNA"/>
</dbReference>
<dbReference type="GO" id="GO:0045893">
    <property type="term" value="P:positive regulation of DNA-templated transcription"/>
    <property type="evidence" value="ECO:0007669"/>
    <property type="project" value="UniProtKB-ARBA"/>
</dbReference>
<proteinExistence type="evidence at transcript level"/>
<evidence type="ECO:0000256" key="3">
    <source>
        <dbReference type="ARBA" id="ARBA00023015"/>
    </source>
</evidence>
<accession>C1BX45</accession>
<name>C1BX45_ESOLU</name>
<dbReference type="Bgee" id="ENSELUG00000005579">
    <property type="expression patterns" value="Expressed in head kidney and 15 other cell types or tissues"/>
</dbReference>
<evidence type="ECO:0000256" key="5">
    <source>
        <dbReference type="ARBA" id="ARBA00023242"/>
    </source>
</evidence>
<evidence type="ECO:0000256" key="1">
    <source>
        <dbReference type="ARBA" id="ARBA00004123"/>
    </source>
</evidence>
<comment type="subcellular location">
    <subcellularLocation>
        <location evidence="1">Nucleus</location>
    </subcellularLocation>
</comment>
<dbReference type="InterPro" id="IPR022084">
    <property type="entry name" value="TF_Elf_N"/>
</dbReference>
<protein>
    <submittedName>
        <fullName evidence="7">ETS-related transcription factor Elf-1</fullName>
    </submittedName>
</protein>
<organism evidence="7">
    <name type="scientific">Esox lucius</name>
    <name type="common">Northern pike</name>
    <dbReference type="NCBI Taxonomy" id="8010"/>
    <lineage>
        <taxon>Eukaryota</taxon>
        <taxon>Metazoa</taxon>
        <taxon>Chordata</taxon>
        <taxon>Craniata</taxon>
        <taxon>Vertebrata</taxon>
        <taxon>Euteleostomi</taxon>
        <taxon>Actinopterygii</taxon>
        <taxon>Neopterygii</taxon>
        <taxon>Teleostei</taxon>
        <taxon>Protacanthopterygii</taxon>
        <taxon>Esociformes</taxon>
        <taxon>Esocidae</taxon>
        <taxon>Esox</taxon>
    </lineage>
</organism>
<evidence type="ECO:0000313" key="7">
    <source>
        <dbReference type="EMBL" id="ACO13598.1"/>
    </source>
</evidence>
<gene>
    <name evidence="7" type="primary">ELF1</name>
</gene>
<evidence type="ECO:0000256" key="4">
    <source>
        <dbReference type="ARBA" id="ARBA00023163"/>
    </source>
</evidence>
<dbReference type="AlphaFoldDB" id="C1BX45"/>
<keyword evidence="2" id="KW-0597">Phosphoprotein</keyword>
<evidence type="ECO:0000256" key="2">
    <source>
        <dbReference type="ARBA" id="ARBA00022553"/>
    </source>
</evidence>